<dbReference type="EMBL" id="FNQH01000001">
    <property type="protein sequence ID" value="SEA00639.1"/>
    <property type="molecule type" value="Genomic_DNA"/>
</dbReference>
<dbReference type="AlphaFoldDB" id="A0AB37ZXS6"/>
<reference evidence="1 2" key="1">
    <citation type="submission" date="2016-10" db="EMBL/GenBank/DDBJ databases">
        <authorList>
            <person name="Varghese N."/>
            <person name="Submissions S."/>
        </authorList>
    </citation>
    <scope>NUCLEOTIDE SEQUENCE [LARGE SCALE GENOMIC DNA]</scope>
    <source>
        <strain evidence="1 2">DSM 14526</strain>
    </source>
</reference>
<evidence type="ECO:0000313" key="1">
    <source>
        <dbReference type="EMBL" id="SEA00639.1"/>
    </source>
</evidence>
<evidence type="ECO:0000313" key="2">
    <source>
        <dbReference type="Proteomes" id="UP000199042"/>
    </source>
</evidence>
<protein>
    <submittedName>
        <fullName evidence="1">Uncharacterized protein</fullName>
    </submittedName>
</protein>
<organism evidence="1 2">
    <name type="scientific">Trichococcus collinsii</name>
    <dbReference type="NCBI Taxonomy" id="157076"/>
    <lineage>
        <taxon>Bacteria</taxon>
        <taxon>Bacillati</taxon>
        <taxon>Bacillota</taxon>
        <taxon>Bacilli</taxon>
        <taxon>Lactobacillales</taxon>
        <taxon>Carnobacteriaceae</taxon>
        <taxon>Trichococcus</taxon>
    </lineage>
</organism>
<sequence>MRETVNEKEKAVLDAMRMGANVNILLTTDSLEKVDDYLDCFDGLKSDRTEVHDRSEFVYPYIGFVKRCYDIDLTVQASLMLKGGEKNEEI</sequence>
<keyword evidence="2" id="KW-1185">Reference proteome</keyword>
<accession>A0AB37ZXS6</accession>
<gene>
    <name evidence="1" type="ORF">SAMN04488525_101848</name>
</gene>
<dbReference type="RefSeq" id="WP_086986886.1">
    <property type="nucleotide sequence ID" value="NZ_FJNA01000002.1"/>
</dbReference>
<name>A0AB37ZXS6_9LACT</name>
<dbReference type="Proteomes" id="UP000199042">
    <property type="component" value="Unassembled WGS sequence"/>
</dbReference>
<comment type="caution">
    <text evidence="1">The sequence shown here is derived from an EMBL/GenBank/DDBJ whole genome shotgun (WGS) entry which is preliminary data.</text>
</comment>
<proteinExistence type="predicted"/>